<evidence type="ECO:0000313" key="3">
    <source>
        <dbReference type="EMBL" id="HGQ18024.1"/>
    </source>
</evidence>
<dbReference type="PANTHER" id="PTHR31268:SF32">
    <property type="entry name" value="GALACTINOL--SUCROSE GALACTOSYLTRANSFERASE 2-RELATED"/>
    <property type="match status" value="1"/>
</dbReference>
<dbReference type="InterPro" id="IPR008811">
    <property type="entry name" value="Glycosyl_hydrolases_36"/>
</dbReference>
<dbReference type="EMBL" id="DTBZ01000075">
    <property type="protein sequence ID" value="HGQ18024.1"/>
    <property type="molecule type" value="Genomic_DNA"/>
</dbReference>
<dbReference type="PANTHER" id="PTHR31268">
    <property type="match status" value="1"/>
</dbReference>
<dbReference type="SUPFAM" id="SSF51445">
    <property type="entry name" value="(Trans)glycosidases"/>
    <property type="match status" value="1"/>
</dbReference>
<organism evidence="2">
    <name type="scientific">Ignisphaera aggregans</name>
    <dbReference type="NCBI Taxonomy" id="334771"/>
    <lineage>
        <taxon>Archaea</taxon>
        <taxon>Thermoproteota</taxon>
        <taxon>Thermoprotei</taxon>
        <taxon>Desulfurococcales</taxon>
        <taxon>Desulfurococcaceae</taxon>
        <taxon>Ignisphaera</taxon>
    </lineage>
</organism>
<dbReference type="AlphaFoldDB" id="A0A7J3I7B0"/>
<evidence type="ECO:0000313" key="2">
    <source>
        <dbReference type="EMBL" id="HGN36610.1"/>
    </source>
</evidence>
<dbReference type="Gene3D" id="3.20.20.70">
    <property type="entry name" value="Aldolase class I"/>
    <property type="match status" value="1"/>
</dbReference>
<dbReference type="EMBL" id="DTAI01000100">
    <property type="protein sequence ID" value="HGN36610.1"/>
    <property type="molecule type" value="Genomic_DNA"/>
</dbReference>
<sequence>MSVDGVGLRVVGVELIFIDGSRESCVFAGAEAGRYVYRCASATLSIYVDGGLVGIDVDSVKLLNSMFFAELVLDLGVVGRVLALTLHPEAGSIYSPAFRYYNPLAVDREPTAPKPDDNPIYPPRFEAIDHGTFVSRFPCWTYPVVTSVESIPSYTIFTLARAGDSYIAILALSNGDATAYIGSGSRVRLFIGRERYTVGRSWILSIGVSSDPYRAVEKCTEGAARIGILKLRIDKKLPKFVNRFGWCSWNALLTEDLSHENVVRIVKGLLDRGVPIRWIIIDDGWQNEVRKGVEWFIRVLRDLSANERFPKGLNGLVDEVRNLGIDHVGLWHTINIHWGGFEEAVSRRLGVEGYRFPRADSYVPPPQIEKAIEFYSRFYRWVRDNGFSIVKVDNQWSIHALYWGGYTVGEASRNIQIALQVGASINGLEILNCMSMAPEDYSNYFLSNAMRVSMDYIPFWKGDAKLHTLFSIYNSLLFSHIAYPDYDMWISYDPYAKIHAVARVFSGGPIYITDRHPEKTDVELIRKLVLDNGETVAVSEPGLPTRDTLFRDPYNEPVLLKVASRVGDTYALALFNVNREGIEISEDVTLDILPYKLEGERYAYYMVFSGRKGVIGRGDRVAVSLRELETEIVVIAPVEEGKAVIGLKEYILPPYPIEIGRYGSKVYVKSKASGTLVYLLGGEFKEMAVEKDQIAIL</sequence>
<keyword evidence="1" id="KW-0119">Carbohydrate metabolism</keyword>
<name>A0A7J3I7B0_9CREN</name>
<proteinExistence type="predicted"/>
<reference evidence="2" key="1">
    <citation type="journal article" date="2020" name="mSystems">
        <title>Genome- and Community-Level Interaction Insights into Carbon Utilization and Element Cycling Functions of Hydrothermarchaeota in Hydrothermal Sediment.</title>
        <authorList>
            <person name="Zhou Z."/>
            <person name="Liu Y."/>
            <person name="Xu W."/>
            <person name="Pan J."/>
            <person name="Luo Z.H."/>
            <person name="Li M."/>
        </authorList>
    </citation>
    <scope>NUCLEOTIDE SEQUENCE [LARGE SCALE GENOMIC DNA]</scope>
    <source>
        <strain evidence="2">SpSt-618</strain>
        <strain evidence="3">SpSt-657</strain>
    </source>
</reference>
<dbReference type="InterPro" id="IPR017853">
    <property type="entry name" value="GH"/>
</dbReference>
<comment type="caution">
    <text evidence="2">The sequence shown here is derived from an EMBL/GenBank/DDBJ whole genome shotgun (WGS) entry which is preliminary data.</text>
</comment>
<evidence type="ECO:0000256" key="1">
    <source>
        <dbReference type="ARBA" id="ARBA00023277"/>
    </source>
</evidence>
<dbReference type="InterPro" id="IPR013785">
    <property type="entry name" value="Aldolase_TIM"/>
</dbReference>
<accession>A0A7J3I7B0</accession>
<dbReference type="Pfam" id="PF05691">
    <property type="entry name" value="Raffinose_syn"/>
    <property type="match status" value="2"/>
</dbReference>
<protein>
    <submittedName>
        <fullName evidence="2">Raffinose synthase</fullName>
    </submittedName>
</protein>
<gene>
    <name evidence="2" type="ORF">ENT87_03560</name>
    <name evidence="3" type="ORF">ENU30_03450</name>
</gene>